<proteinExistence type="predicted"/>
<organism evidence="2 3">
    <name type="scientific">Ascaris lumbricoides</name>
    <name type="common">Giant roundworm</name>
    <dbReference type="NCBI Taxonomy" id="6252"/>
    <lineage>
        <taxon>Eukaryota</taxon>
        <taxon>Metazoa</taxon>
        <taxon>Ecdysozoa</taxon>
        <taxon>Nematoda</taxon>
        <taxon>Chromadorea</taxon>
        <taxon>Rhabditida</taxon>
        <taxon>Spirurina</taxon>
        <taxon>Ascaridomorpha</taxon>
        <taxon>Ascaridoidea</taxon>
        <taxon>Ascarididae</taxon>
        <taxon>Ascaris</taxon>
    </lineage>
</organism>
<accession>A0A0M3IHX8</accession>
<protein>
    <submittedName>
        <fullName evidence="3">SXP/RAL-2 family protein Ani s 5-like cation-binding domain-containing protein</fullName>
    </submittedName>
</protein>
<evidence type="ECO:0000313" key="2">
    <source>
        <dbReference type="Proteomes" id="UP000036681"/>
    </source>
</evidence>
<sequence length="89" mass="10149">MKASIIFCAVFVVLCVRARRPSLSSESHEFGLRQRFGVPPFANGTSDEAKHQLMEIFKNKSLTKEQINEKVQEWVNSQDSSVQVTLFVF</sequence>
<name>A0A0M3IHX8_ASCLU</name>
<dbReference type="WBParaSite" id="ALUE_0001808101-mRNA-1">
    <property type="protein sequence ID" value="ALUE_0001808101-mRNA-1"/>
    <property type="gene ID" value="ALUE_0001808101"/>
</dbReference>
<dbReference type="Proteomes" id="UP000036681">
    <property type="component" value="Unplaced"/>
</dbReference>
<feature type="chain" id="PRO_5005656923" evidence="1">
    <location>
        <begin position="19"/>
        <end position="89"/>
    </location>
</feature>
<feature type="signal peptide" evidence="1">
    <location>
        <begin position="1"/>
        <end position="18"/>
    </location>
</feature>
<keyword evidence="1" id="KW-0732">Signal</keyword>
<reference evidence="3" key="1">
    <citation type="submission" date="2017-02" db="UniProtKB">
        <authorList>
            <consortium name="WormBaseParasite"/>
        </authorList>
    </citation>
    <scope>IDENTIFICATION</scope>
</reference>
<evidence type="ECO:0000256" key="1">
    <source>
        <dbReference type="SAM" id="SignalP"/>
    </source>
</evidence>
<dbReference type="AlphaFoldDB" id="A0A0M3IHX8"/>
<evidence type="ECO:0000313" key="3">
    <source>
        <dbReference type="WBParaSite" id="ALUE_0001808101-mRNA-1"/>
    </source>
</evidence>
<keyword evidence="2" id="KW-1185">Reference proteome</keyword>